<sequence length="214" mass="24748">MHTRLISRPEADTLLVYFAGWGTPDRVAETCAPPHADILLCSDYRDTALHFDFGSYSRIGVLAWSMGVWIAERAMQGINPDWAVAVNGTGLPYDDQFGIPRTVFDQTLERFDERNRAKFEQRMCADADSLAHYRRLDGHRSHRSLHEELRFLHQAAQADRRTGLLNWHEARIGSRDRIIPAANQSAYWQSRCPITEFDGGHYPYRHWPHWDLAK</sequence>
<dbReference type="SUPFAM" id="SSF53474">
    <property type="entry name" value="alpha/beta-Hydrolases"/>
    <property type="match status" value="1"/>
</dbReference>
<evidence type="ECO:0000313" key="2">
    <source>
        <dbReference type="Proteomes" id="UP000241868"/>
    </source>
</evidence>
<dbReference type="AlphaFoldDB" id="A0A2P7TZ83"/>
<dbReference type="OrthoDB" id="7688089at2"/>
<dbReference type="InterPro" id="IPR007398">
    <property type="entry name" value="BioG"/>
</dbReference>
<dbReference type="RefSeq" id="WP_106742035.1">
    <property type="nucleotide sequence ID" value="NZ_PXYY01000053.1"/>
</dbReference>
<keyword evidence="2" id="KW-1185">Reference proteome</keyword>
<gene>
    <name evidence="1" type="ORF">C7N83_08585</name>
</gene>
<name>A0A2P7TZ83_9NEIS</name>
<reference evidence="1 2" key="1">
    <citation type="submission" date="2018-03" db="EMBL/GenBank/DDBJ databases">
        <title>Neisseria weixii sp. nov., isolated from the intestinal contents of Tibetan Plateau pika (Ochotona curzoniae) in Yushu, Qinghai Province, China.</title>
        <authorList>
            <person name="Gui Z."/>
        </authorList>
    </citation>
    <scope>NUCLEOTIDE SEQUENCE [LARGE SCALE GENOMIC DNA]</scope>
    <source>
        <strain evidence="1 2">ATCC 51483</strain>
    </source>
</reference>
<proteinExistence type="predicted"/>
<comment type="caution">
    <text evidence="1">The sequence shown here is derived from an EMBL/GenBank/DDBJ whole genome shotgun (WGS) entry which is preliminary data.</text>
</comment>
<protein>
    <submittedName>
        <fullName evidence="1">DUF452 domain-containing protein</fullName>
    </submittedName>
</protein>
<organism evidence="1 2">
    <name type="scientific">Neisseria iguanae</name>
    <dbReference type="NCBI Taxonomy" id="90242"/>
    <lineage>
        <taxon>Bacteria</taxon>
        <taxon>Pseudomonadati</taxon>
        <taxon>Pseudomonadota</taxon>
        <taxon>Betaproteobacteria</taxon>
        <taxon>Neisseriales</taxon>
        <taxon>Neisseriaceae</taxon>
        <taxon>Neisseria</taxon>
    </lineage>
</organism>
<dbReference type="EMBL" id="PXYY01000053">
    <property type="protein sequence ID" value="PSJ80040.1"/>
    <property type="molecule type" value="Genomic_DNA"/>
</dbReference>
<dbReference type="Proteomes" id="UP000241868">
    <property type="component" value="Unassembled WGS sequence"/>
</dbReference>
<dbReference type="Pfam" id="PF04301">
    <property type="entry name" value="BioG"/>
    <property type="match status" value="1"/>
</dbReference>
<dbReference type="InterPro" id="IPR029058">
    <property type="entry name" value="AB_hydrolase_fold"/>
</dbReference>
<evidence type="ECO:0000313" key="1">
    <source>
        <dbReference type="EMBL" id="PSJ80040.1"/>
    </source>
</evidence>
<accession>A0A2P7TZ83</accession>